<evidence type="ECO:0000313" key="1">
    <source>
        <dbReference type="EMBL" id="RKS53364.1"/>
    </source>
</evidence>
<evidence type="ECO:0000313" key="2">
    <source>
        <dbReference type="Proteomes" id="UP000276282"/>
    </source>
</evidence>
<accession>A0A495PRU2</accession>
<dbReference type="OrthoDB" id="1451621at2"/>
<proteinExistence type="predicted"/>
<dbReference type="Proteomes" id="UP000276282">
    <property type="component" value="Unassembled WGS sequence"/>
</dbReference>
<dbReference type="EMBL" id="RBLG01000002">
    <property type="protein sequence ID" value="RKS53364.1"/>
    <property type="molecule type" value="Genomic_DNA"/>
</dbReference>
<dbReference type="PROSITE" id="PS51257">
    <property type="entry name" value="PROKAR_LIPOPROTEIN"/>
    <property type="match status" value="1"/>
</dbReference>
<name>A0A495PRU2_9FLAO</name>
<organism evidence="1 2">
    <name type="scientific">Gillisia mitskevichiae</name>
    <dbReference type="NCBI Taxonomy" id="270921"/>
    <lineage>
        <taxon>Bacteria</taxon>
        <taxon>Pseudomonadati</taxon>
        <taxon>Bacteroidota</taxon>
        <taxon>Flavobacteriia</taxon>
        <taxon>Flavobacteriales</taxon>
        <taxon>Flavobacteriaceae</taxon>
        <taxon>Gillisia</taxon>
    </lineage>
</organism>
<protein>
    <recommendedName>
        <fullName evidence="3">Lipoprotein</fullName>
    </recommendedName>
</protein>
<evidence type="ECO:0008006" key="3">
    <source>
        <dbReference type="Google" id="ProtNLM"/>
    </source>
</evidence>
<gene>
    <name evidence="1" type="ORF">BC962_1614</name>
</gene>
<sequence>MKNILRNGLIFSMLAIALVSCRDEKHETDDMDDESAIRKEMNLDGDDKVKVSDEGDKVKIKTDDKKIKIEVNEDGSVEKKVKIDD</sequence>
<reference evidence="1 2" key="1">
    <citation type="submission" date="2018-10" db="EMBL/GenBank/DDBJ databases">
        <title>Genomic Encyclopedia of Archaeal and Bacterial Type Strains, Phase II (KMG-II): from individual species to whole genera.</title>
        <authorList>
            <person name="Goeker M."/>
        </authorList>
    </citation>
    <scope>NUCLEOTIDE SEQUENCE [LARGE SCALE GENOMIC DNA]</scope>
    <source>
        <strain evidence="1 2">DSM 19839</strain>
    </source>
</reference>
<dbReference type="AlphaFoldDB" id="A0A495PRU2"/>
<comment type="caution">
    <text evidence="1">The sequence shown here is derived from an EMBL/GenBank/DDBJ whole genome shotgun (WGS) entry which is preliminary data.</text>
</comment>
<keyword evidence="2" id="KW-1185">Reference proteome</keyword>